<gene>
    <name evidence="2" type="ORF">HNR12_003400</name>
</gene>
<proteinExistence type="predicted"/>
<feature type="region of interest" description="Disordered" evidence="1">
    <location>
        <begin position="338"/>
        <end position="365"/>
    </location>
</feature>
<evidence type="ECO:0000313" key="2">
    <source>
        <dbReference type="EMBL" id="NYI97123.1"/>
    </source>
</evidence>
<reference evidence="2 3" key="1">
    <citation type="submission" date="2020-07" db="EMBL/GenBank/DDBJ databases">
        <title>Sequencing the genomes of 1000 actinobacteria strains.</title>
        <authorList>
            <person name="Klenk H.-P."/>
        </authorList>
    </citation>
    <scope>NUCLEOTIDE SEQUENCE [LARGE SCALE GENOMIC DNA]</scope>
    <source>
        <strain evidence="2 3">DSM 45927</strain>
    </source>
</reference>
<dbReference type="InterPro" id="IPR049807">
    <property type="entry name" value="DpdD-like"/>
</dbReference>
<feature type="compositionally biased region" description="Basic and acidic residues" evidence="1">
    <location>
        <begin position="341"/>
        <end position="353"/>
    </location>
</feature>
<dbReference type="NCBIfam" id="NF041061">
    <property type="entry name" value="DpdD"/>
    <property type="match status" value="1"/>
</dbReference>
<sequence length="680" mass="74384">MTDSNPPQPDRVAEARRRLKTLADRFFGVGNDAYDYIRQYPDLYRPFLDRLEVVSDAPVVLPRLVRSDDRFGIYVIALKDADVPYIRELLQAFAGPSFATQGIAAPARLDPSDPVDAAVIEFAQERSTFVVETGKAPHHRVALRQALGLMQQVTMVGPRREWRIPKPLGRLLADFQAALTSGGAPLSESLLEEIAARGGVSATNLAHLRIKRLDRLGLAAELLTMEGLGRVLRQDPPVPVKEAVLNAVYSVHLRSPLEREDVEAAIATLRDAGPINLPLHEDPLKYGDEAVTVLLTAALGRRHPADVDRIWAALGQGGREAAVPVCVAREAAALLLRHPRPAPDARTVPEKATPDTPSADEDAARAKPQSWLELIDLAAAGAIDSKSASTDEIWREWPSPAEYDTQLSQRLGELDDAQWERVWQSLVSPFIEAVGYDRSAPATAMELITYAVSFDKFAPVDLLVLHSLTEIALRSSPPAVAYTELLETLRGTCPQWVSPDKAIEALDFADRLVLAACPEPDARTNLAVALLNPLHQHQRRLDPSMRDFARKLSSELGIAYEWEEAAEPEEKDPLTAIPPVSLLLYSLDERVLSRTKEELERVAPAVKVSVAHEKVGSPSLREKARNAHVVVLATRCATHAATGFIQSYADKDAIRYARGSGSASLVQEAVAGLKTYAQAL</sequence>
<comment type="caution">
    <text evidence="2">The sequence shown here is derived from an EMBL/GenBank/DDBJ whole genome shotgun (WGS) entry which is preliminary data.</text>
</comment>
<name>A0A853BPL9_9ACTN</name>
<accession>A0A853BPL9</accession>
<evidence type="ECO:0000313" key="3">
    <source>
        <dbReference type="Proteomes" id="UP000575985"/>
    </source>
</evidence>
<keyword evidence="3" id="KW-1185">Reference proteome</keyword>
<organism evidence="2 3">
    <name type="scientific">Streptomonospora nanhaiensis</name>
    <dbReference type="NCBI Taxonomy" id="1323731"/>
    <lineage>
        <taxon>Bacteria</taxon>
        <taxon>Bacillati</taxon>
        <taxon>Actinomycetota</taxon>
        <taxon>Actinomycetes</taxon>
        <taxon>Streptosporangiales</taxon>
        <taxon>Nocardiopsidaceae</taxon>
        <taxon>Streptomonospora</taxon>
    </lineage>
</organism>
<dbReference type="EMBL" id="JACCFO010000001">
    <property type="protein sequence ID" value="NYI97123.1"/>
    <property type="molecule type" value="Genomic_DNA"/>
</dbReference>
<evidence type="ECO:0000256" key="1">
    <source>
        <dbReference type="SAM" id="MobiDB-lite"/>
    </source>
</evidence>
<dbReference type="RefSeq" id="WP_179768428.1">
    <property type="nucleotide sequence ID" value="NZ_JACCFO010000001.1"/>
</dbReference>
<protein>
    <submittedName>
        <fullName evidence="2">Uncharacterized protein</fullName>
    </submittedName>
</protein>
<dbReference type="Proteomes" id="UP000575985">
    <property type="component" value="Unassembled WGS sequence"/>
</dbReference>
<dbReference type="AlphaFoldDB" id="A0A853BPL9"/>